<dbReference type="Proteomes" id="UP001224775">
    <property type="component" value="Unassembled WGS sequence"/>
</dbReference>
<feature type="non-terminal residue" evidence="1">
    <location>
        <position position="256"/>
    </location>
</feature>
<comment type="caution">
    <text evidence="1">The sequence shown here is derived from an EMBL/GenBank/DDBJ whole genome shotgun (WGS) entry which is preliminary data.</text>
</comment>
<evidence type="ECO:0000313" key="2">
    <source>
        <dbReference type="Proteomes" id="UP001224775"/>
    </source>
</evidence>
<sequence>MAFGQRNAAAAKKKSPLKIVLDIESSGGELTIDNDDQKYLKQQTSTRSNQQTLVLFVMALALGFLLDRSYTAFTATTANNVTKYANGAALRRSNNKANKQLQEQNKYGFTINVNELPNDWVEWGFTKIRRKFKCDQYVNNEIKPLPSMEYWQMILDAYNEQVDKSYKFDELVPPTQGYRFNEAGAQPYYAKVSDGKDRGLFASRDIKEGEVVHDGTKSDVVFPDALAWRRFVFALPRKAACDTTEWSWTQRLENDG</sequence>
<dbReference type="AlphaFoldDB" id="A0AAD8XRB9"/>
<name>A0AAD8XRB9_9STRA</name>
<protein>
    <submittedName>
        <fullName evidence="1">Uncharacterized protein</fullName>
    </submittedName>
</protein>
<keyword evidence="2" id="KW-1185">Reference proteome</keyword>
<dbReference type="EMBL" id="JATAAI010000068">
    <property type="protein sequence ID" value="KAK1732396.1"/>
    <property type="molecule type" value="Genomic_DNA"/>
</dbReference>
<evidence type="ECO:0000313" key="1">
    <source>
        <dbReference type="EMBL" id="KAK1732396.1"/>
    </source>
</evidence>
<proteinExistence type="predicted"/>
<accession>A0AAD8XRB9</accession>
<organism evidence="1 2">
    <name type="scientific">Skeletonema marinoi</name>
    <dbReference type="NCBI Taxonomy" id="267567"/>
    <lineage>
        <taxon>Eukaryota</taxon>
        <taxon>Sar</taxon>
        <taxon>Stramenopiles</taxon>
        <taxon>Ochrophyta</taxon>
        <taxon>Bacillariophyta</taxon>
        <taxon>Coscinodiscophyceae</taxon>
        <taxon>Thalassiosirophycidae</taxon>
        <taxon>Thalassiosirales</taxon>
        <taxon>Skeletonemataceae</taxon>
        <taxon>Skeletonema</taxon>
        <taxon>Skeletonema marinoi-dohrnii complex</taxon>
    </lineage>
</organism>
<reference evidence="1" key="1">
    <citation type="submission" date="2023-06" db="EMBL/GenBank/DDBJ databases">
        <title>Survivors Of The Sea: Transcriptome response of Skeletonema marinoi to long-term dormancy.</title>
        <authorList>
            <person name="Pinder M.I.M."/>
            <person name="Kourtchenko O."/>
            <person name="Robertson E.K."/>
            <person name="Larsson T."/>
            <person name="Maumus F."/>
            <person name="Osuna-Cruz C.M."/>
            <person name="Vancaester E."/>
            <person name="Stenow R."/>
            <person name="Vandepoele K."/>
            <person name="Ploug H."/>
            <person name="Bruchert V."/>
            <person name="Godhe A."/>
            <person name="Topel M."/>
        </authorList>
    </citation>
    <scope>NUCLEOTIDE SEQUENCE</scope>
    <source>
        <strain evidence="1">R05AC</strain>
    </source>
</reference>
<gene>
    <name evidence="1" type="ORF">QTG54_016931</name>
</gene>